<feature type="binding site" evidence="5">
    <location>
        <position position="203"/>
    </location>
    <ligand>
        <name>Fe cation</name>
        <dbReference type="ChEBI" id="CHEBI:24875"/>
        <note>catalytic</note>
    </ligand>
</feature>
<dbReference type="EMBL" id="DS469550">
    <property type="protein sequence ID" value="EDO43822.1"/>
    <property type="molecule type" value="Genomic_DNA"/>
</dbReference>
<evidence type="ECO:0000313" key="7">
    <source>
        <dbReference type="EMBL" id="EDO43822.1"/>
    </source>
</evidence>
<evidence type="ECO:0000259" key="6">
    <source>
        <dbReference type="PROSITE" id="PS51471"/>
    </source>
</evidence>
<dbReference type="OMA" id="YKRRDPP"/>
<evidence type="ECO:0000256" key="3">
    <source>
        <dbReference type="ARBA" id="ARBA00023002"/>
    </source>
</evidence>
<dbReference type="InterPro" id="IPR037151">
    <property type="entry name" value="AlkB-like_sf"/>
</dbReference>
<dbReference type="InParanoid" id="A7RXQ8"/>
<dbReference type="InterPro" id="IPR027450">
    <property type="entry name" value="AlkB-like"/>
</dbReference>
<dbReference type="InterPro" id="IPR004574">
    <property type="entry name" value="Alkb"/>
</dbReference>
<evidence type="ECO:0000256" key="1">
    <source>
        <dbReference type="ARBA" id="ARBA00022723"/>
    </source>
</evidence>
<dbReference type="GO" id="GO:0005737">
    <property type="term" value="C:cytoplasm"/>
    <property type="evidence" value="ECO:0000318"/>
    <property type="project" value="GO_Central"/>
</dbReference>
<evidence type="ECO:0000256" key="5">
    <source>
        <dbReference type="PIRSR" id="PIRSR604574-2"/>
    </source>
</evidence>
<dbReference type="GO" id="GO:0005634">
    <property type="term" value="C:nucleus"/>
    <property type="evidence" value="ECO:0000318"/>
    <property type="project" value="GO_Central"/>
</dbReference>
<dbReference type="STRING" id="45351.A7RXQ8"/>
<feature type="non-terminal residue" evidence="7">
    <location>
        <position position="1"/>
    </location>
</feature>
<keyword evidence="8" id="KW-1185">Reference proteome</keyword>
<keyword evidence="2" id="KW-0223">Dioxygenase</keyword>
<accession>A7RXQ8</accession>
<dbReference type="GO" id="GO:0008198">
    <property type="term" value="F:ferrous iron binding"/>
    <property type="evidence" value="ECO:0000318"/>
    <property type="project" value="GO_Central"/>
</dbReference>
<organism evidence="7 8">
    <name type="scientific">Nematostella vectensis</name>
    <name type="common">Starlet sea anemone</name>
    <dbReference type="NCBI Taxonomy" id="45351"/>
    <lineage>
        <taxon>Eukaryota</taxon>
        <taxon>Metazoa</taxon>
        <taxon>Cnidaria</taxon>
        <taxon>Anthozoa</taxon>
        <taxon>Hexacorallia</taxon>
        <taxon>Actiniaria</taxon>
        <taxon>Edwardsiidae</taxon>
        <taxon>Nematostella</taxon>
    </lineage>
</organism>
<dbReference type="InterPro" id="IPR005123">
    <property type="entry name" value="Oxoglu/Fe-dep_dioxygenase_dom"/>
</dbReference>
<dbReference type="PANTHER" id="PTHR16557:SF2">
    <property type="entry name" value="NUCLEIC ACID DIOXYGENASE ALKBH1"/>
    <property type="match status" value="1"/>
</dbReference>
<dbReference type="PANTHER" id="PTHR16557">
    <property type="entry name" value="ALKYLATED DNA REPAIR PROTEIN ALKB-RELATED"/>
    <property type="match status" value="1"/>
</dbReference>
<dbReference type="Proteomes" id="UP000001593">
    <property type="component" value="Unassembled WGS sequence"/>
</dbReference>
<dbReference type="GO" id="GO:0035513">
    <property type="term" value="P:oxidative RNA demethylation"/>
    <property type="evidence" value="ECO:0000318"/>
    <property type="project" value="GO_Central"/>
</dbReference>
<keyword evidence="1 5" id="KW-0479">Metal-binding</keyword>
<evidence type="ECO:0000313" key="8">
    <source>
        <dbReference type="Proteomes" id="UP000001593"/>
    </source>
</evidence>
<dbReference type="PROSITE" id="PS51471">
    <property type="entry name" value="FE2OG_OXY"/>
    <property type="match status" value="1"/>
</dbReference>
<gene>
    <name evidence="7" type="ORF">NEMVEDRAFT_v1g96737</name>
</gene>
<feature type="binding site" evidence="5">
    <location>
        <position position="259"/>
    </location>
    <ligand>
        <name>Fe cation</name>
        <dbReference type="ChEBI" id="CHEBI:24875"/>
        <note>catalytic</note>
    </ligand>
</feature>
<dbReference type="GO" id="GO:0035516">
    <property type="term" value="F:broad specificity oxidative DNA demethylase activity"/>
    <property type="evidence" value="ECO:0000318"/>
    <property type="project" value="GO_Central"/>
</dbReference>
<dbReference type="PhylomeDB" id="A7RXQ8"/>
<name>A7RXQ8_NEMVE</name>
<protein>
    <recommendedName>
        <fullName evidence="6">Fe2OG dioxygenase domain-containing protein</fullName>
    </recommendedName>
</protein>
<dbReference type="GO" id="GO:0035515">
    <property type="term" value="F:oxidative RNA demethylase activity"/>
    <property type="evidence" value="ECO:0000318"/>
    <property type="project" value="GO_Central"/>
</dbReference>
<evidence type="ECO:0000256" key="2">
    <source>
        <dbReference type="ARBA" id="ARBA00022964"/>
    </source>
</evidence>
<reference evidence="7 8" key="1">
    <citation type="journal article" date="2007" name="Science">
        <title>Sea anemone genome reveals ancestral eumetazoan gene repertoire and genomic organization.</title>
        <authorList>
            <person name="Putnam N.H."/>
            <person name="Srivastava M."/>
            <person name="Hellsten U."/>
            <person name="Dirks B."/>
            <person name="Chapman J."/>
            <person name="Salamov A."/>
            <person name="Terry A."/>
            <person name="Shapiro H."/>
            <person name="Lindquist E."/>
            <person name="Kapitonov V.V."/>
            <person name="Jurka J."/>
            <person name="Genikhovich G."/>
            <person name="Grigoriev I.V."/>
            <person name="Lucas S.M."/>
            <person name="Steele R.E."/>
            <person name="Finnerty J.R."/>
            <person name="Technau U."/>
            <person name="Martindale M.Q."/>
            <person name="Rokhsar D.S."/>
        </authorList>
    </citation>
    <scope>NUCLEOTIDE SEQUENCE [LARGE SCALE GENOMIC DNA]</scope>
    <source>
        <strain evidence="8">CH2 X CH6</strain>
    </source>
</reference>
<keyword evidence="4 5" id="KW-0408">Iron</keyword>
<dbReference type="Pfam" id="PF13532">
    <property type="entry name" value="2OG-FeII_Oxy_2"/>
    <property type="match status" value="1"/>
</dbReference>
<evidence type="ECO:0000256" key="4">
    <source>
        <dbReference type="ARBA" id="ARBA00023004"/>
    </source>
</evidence>
<sequence length="323" mass="36946">KMAAETSQQFCSKPDLIRQEYKRYKRKKPPPDFSEVIDFNDPQTFQGKVSEWPLKSLPHSDFGLKCARQWRAYHLDCRPGLIFIVNPFVSGAQHYWARRCLEDFPRKPNISNLDAHMSIGDDDCIWALSNSEHVNLIDRLRWVHLGYQFDYNVVDYKPEKYYGFPKDLGGLMHHLAEAIGYLGYTPEAGIVNYYPLSASMGGHTDHYELDLSWPLISVSFGQSAVFLIGGKTKDVKPTALYIRSGDILIMSGEARLAFHAVPRIIQVQTKDNIPEDSCCNPKAFLTQSPPMTEEEWLPFAKYLSRTRINVNVRQVHSLGTTVK</sequence>
<dbReference type="FunCoup" id="A7RXQ8">
    <property type="interactions" value="561"/>
</dbReference>
<proteinExistence type="predicted"/>
<keyword evidence="3" id="KW-0560">Oxidoreductase</keyword>
<comment type="cofactor">
    <cofactor evidence="5">
        <name>Fe(2+)</name>
        <dbReference type="ChEBI" id="CHEBI:29033"/>
    </cofactor>
    <text evidence="5">Binds 1 Fe(2+) ion per subunit.</text>
</comment>
<feature type="binding site" evidence="5">
    <location>
        <position position="205"/>
    </location>
    <ligand>
        <name>Fe cation</name>
        <dbReference type="ChEBI" id="CHEBI:24875"/>
        <note>catalytic</note>
    </ligand>
</feature>
<dbReference type="SUPFAM" id="SSF51197">
    <property type="entry name" value="Clavaminate synthase-like"/>
    <property type="match status" value="1"/>
</dbReference>
<feature type="domain" description="Fe2OG dioxygenase" evidence="6">
    <location>
        <begin position="185"/>
        <end position="316"/>
    </location>
</feature>
<dbReference type="HOGENOM" id="CLU_029471_2_1_1"/>
<dbReference type="Gene3D" id="2.60.120.590">
    <property type="entry name" value="Alpha-ketoglutarate-dependent dioxygenase AlkB-like"/>
    <property type="match status" value="1"/>
</dbReference>
<dbReference type="eggNOG" id="KOG2731">
    <property type="taxonomic scope" value="Eukaryota"/>
</dbReference>
<dbReference type="AlphaFoldDB" id="A7RXQ8"/>